<evidence type="ECO:0000256" key="5">
    <source>
        <dbReference type="ARBA" id="ARBA00023136"/>
    </source>
</evidence>
<accession>A0A4P6LZH1</accession>
<proteinExistence type="inferred from homology"/>
<keyword evidence="2" id="KW-1003">Cell membrane</keyword>
<evidence type="ECO:0000313" key="9">
    <source>
        <dbReference type="EMBL" id="QBE98124.1"/>
    </source>
</evidence>
<evidence type="ECO:0000256" key="6">
    <source>
        <dbReference type="ARBA" id="ARBA00038076"/>
    </source>
</evidence>
<dbReference type="KEGG" id="bpro:PMF13cell1_03690"/>
<evidence type="ECO:0000256" key="2">
    <source>
        <dbReference type="ARBA" id="ARBA00022475"/>
    </source>
</evidence>
<gene>
    <name evidence="9" type="primary">ytrF_2</name>
    <name evidence="9" type="ORF">PMF13cell1_03690</name>
</gene>
<evidence type="ECO:0000256" key="1">
    <source>
        <dbReference type="ARBA" id="ARBA00004651"/>
    </source>
</evidence>
<organism evidence="9 10">
    <name type="scientific">Blautia producta</name>
    <dbReference type="NCBI Taxonomy" id="33035"/>
    <lineage>
        <taxon>Bacteria</taxon>
        <taxon>Bacillati</taxon>
        <taxon>Bacillota</taxon>
        <taxon>Clostridia</taxon>
        <taxon>Lachnospirales</taxon>
        <taxon>Lachnospiraceae</taxon>
        <taxon>Blautia</taxon>
    </lineage>
</organism>
<dbReference type="Proteomes" id="UP000289794">
    <property type="component" value="Chromosome"/>
</dbReference>
<dbReference type="GO" id="GO:0005886">
    <property type="term" value="C:plasma membrane"/>
    <property type="evidence" value="ECO:0007669"/>
    <property type="project" value="UniProtKB-SubCell"/>
</dbReference>
<name>A0A4P6LZH1_9FIRM</name>
<feature type="domain" description="ABC3 transporter permease C-terminal" evidence="8">
    <location>
        <begin position="740"/>
        <end position="845"/>
    </location>
</feature>
<feature type="transmembrane region" description="Helical" evidence="7">
    <location>
        <begin position="340"/>
        <end position="363"/>
    </location>
</feature>
<dbReference type="Pfam" id="PF02687">
    <property type="entry name" value="FtsX"/>
    <property type="match status" value="2"/>
</dbReference>
<feature type="transmembrane region" description="Helical" evidence="7">
    <location>
        <begin position="425"/>
        <end position="443"/>
    </location>
</feature>
<sequence>METREKADSRLGLRHRFMKSYKKNTLALFSCFVFSITLITSLLILVHTNHRMENIQAKMLFTDSDCSVNEIDSSKVKKLASDQELVWYAVTQLDNFEYAKNFSDVYLERGDNRYITLTTVVEKGRLPKSENEIVAERWTLLNMGIEPVCGQEVEIYDENAGQTETYQLVGILSDVPSNKKYGIKRLYAPVKSGEEGNYSVFVRFQDKTDYEKKVSAVCRDLDIEKKQVKKCPGREDFQGLWLTDLKFSGVLLVITMIVFYGIFQITMMSRRSPYGILRAIGMQSGQLRRLILSELYEIFLFSIPAGGILGFAIALLISYLSGDSSQEIYLNNKKVSFAPVIPVLPIGICMIVIGLLIGLVGYFTGKKIVREPVTDLIANYGNKENKSTFLMGHFHWKKNDDRHGRAYTLFSLGNKYIFKEKKTSVFVVLTICAGVTLFTGLAYQKKIAENYREDTAEMYYLNGEYDMGTLRLDSTSDGISREVAGEIASLKGGRNLKTQAGIPVRVIDDKEVGRNEAYYEEINEAYLTHQGYPLAGNDGKDQIYKSLIYGYNKNALAELKKYIIEGDFDENGLKDDEIILSVLRMDDARKKNPYPGSFKEGTPLMEYRAGDQIQVKYRQDFDTGNLSYEQLADTDAQYCYKTYKVAAIVSFAYMYDCNITVYPLLITSDDQVEKLCPDSHIQRLNMDGNENLTEEGREKLERKLIRLGSQFQGISTRSMLSDIQKNETLFRKQMVYVVGIAVISFILVLINVINNLSYRMQIRTQEICMFRAIGMSVKMIRRMMIFENTMLGLCGVALAYLCSIPVLKYLYEQSDMKAFGHKYHFDYPAFFMISAMAVLLCILLAGHLSKDWKTKKIMEQMNKVE</sequence>
<feature type="transmembrane region" description="Helical" evidence="7">
    <location>
        <begin position="26"/>
        <end position="46"/>
    </location>
</feature>
<dbReference type="PANTHER" id="PTHR30572">
    <property type="entry name" value="MEMBRANE COMPONENT OF TRANSPORTER-RELATED"/>
    <property type="match status" value="1"/>
</dbReference>
<dbReference type="GO" id="GO:0022857">
    <property type="term" value="F:transmembrane transporter activity"/>
    <property type="evidence" value="ECO:0007669"/>
    <property type="project" value="TreeGrafter"/>
</dbReference>
<evidence type="ECO:0000313" key="10">
    <source>
        <dbReference type="Proteomes" id="UP000289794"/>
    </source>
</evidence>
<comment type="subcellular location">
    <subcellularLocation>
        <location evidence="1">Cell membrane</location>
        <topology evidence="1">Multi-pass membrane protein</topology>
    </subcellularLocation>
</comment>
<feature type="transmembrane region" description="Helical" evidence="7">
    <location>
        <begin position="298"/>
        <end position="320"/>
    </location>
</feature>
<dbReference type="RefSeq" id="WP_130181661.1">
    <property type="nucleotide sequence ID" value="NZ_CP035945.1"/>
</dbReference>
<feature type="domain" description="ABC3 transporter permease C-terminal" evidence="8">
    <location>
        <begin position="247"/>
        <end position="372"/>
    </location>
</feature>
<reference evidence="9 10" key="1">
    <citation type="submission" date="2019-01" db="EMBL/GenBank/DDBJ databases">
        <title>PMF-metabolizing Aryl O-demethylase.</title>
        <authorList>
            <person name="Kim M."/>
        </authorList>
    </citation>
    <scope>NUCLEOTIDE SEQUENCE [LARGE SCALE GENOMIC DNA]</scope>
    <source>
        <strain evidence="9 10">PMF1</strain>
    </source>
</reference>
<feature type="transmembrane region" description="Helical" evidence="7">
    <location>
        <begin position="785"/>
        <end position="807"/>
    </location>
</feature>
<feature type="transmembrane region" description="Helical" evidence="7">
    <location>
        <begin position="240"/>
        <end position="263"/>
    </location>
</feature>
<feature type="transmembrane region" description="Helical" evidence="7">
    <location>
        <begin position="827"/>
        <end position="848"/>
    </location>
</feature>
<evidence type="ECO:0000256" key="4">
    <source>
        <dbReference type="ARBA" id="ARBA00022989"/>
    </source>
</evidence>
<evidence type="ECO:0000259" key="8">
    <source>
        <dbReference type="Pfam" id="PF02687"/>
    </source>
</evidence>
<dbReference type="PANTHER" id="PTHR30572:SF4">
    <property type="entry name" value="ABC TRANSPORTER PERMEASE YTRF"/>
    <property type="match status" value="1"/>
</dbReference>
<evidence type="ECO:0000256" key="7">
    <source>
        <dbReference type="SAM" id="Phobius"/>
    </source>
</evidence>
<feature type="transmembrane region" description="Helical" evidence="7">
    <location>
        <begin position="734"/>
        <end position="753"/>
    </location>
</feature>
<comment type="similarity">
    <text evidence="6">Belongs to the ABC-4 integral membrane protein family.</text>
</comment>
<evidence type="ECO:0000256" key="3">
    <source>
        <dbReference type="ARBA" id="ARBA00022692"/>
    </source>
</evidence>
<protein>
    <submittedName>
        <fullName evidence="9">ABC transporter permease YtrF</fullName>
    </submittedName>
</protein>
<dbReference type="InterPro" id="IPR050250">
    <property type="entry name" value="Macrolide_Exporter_MacB"/>
</dbReference>
<dbReference type="AlphaFoldDB" id="A0A4P6LZH1"/>
<keyword evidence="3 7" id="KW-0812">Transmembrane</keyword>
<dbReference type="EMBL" id="CP035945">
    <property type="protein sequence ID" value="QBE98124.1"/>
    <property type="molecule type" value="Genomic_DNA"/>
</dbReference>
<dbReference type="InterPro" id="IPR003838">
    <property type="entry name" value="ABC3_permease_C"/>
</dbReference>
<keyword evidence="5 7" id="KW-0472">Membrane</keyword>
<keyword evidence="4 7" id="KW-1133">Transmembrane helix</keyword>